<name>A0A6L5G535_9ACTN</name>
<feature type="transmembrane region" description="Helical" evidence="1">
    <location>
        <begin position="44"/>
        <end position="63"/>
    </location>
</feature>
<feature type="transmembrane region" description="Helical" evidence="1">
    <location>
        <begin position="69"/>
        <end position="88"/>
    </location>
</feature>
<dbReference type="RefSeq" id="WP_153023941.1">
    <property type="nucleotide sequence ID" value="NZ_WIAO01000003.1"/>
</dbReference>
<sequence length="114" mass="11441">MRPELMVSGGDTSRLYAIAHAARAIPFGLAIAALIGLRRRQGLAPLLAVGAAAQLGDIVIAAATANPGMAFGAALCAAGHLWGLLLLSRAVGPGLTVRDRIDGATPAPPPRVSS</sequence>
<dbReference type="Proteomes" id="UP000477750">
    <property type="component" value="Unassembled WGS sequence"/>
</dbReference>
<evidence type="ECO:0000313" key="2">
    <source>
        <dbReference type="EMBL" id="MQM24754.1"/>
    </source>
</evidence>
<keyword evidence="1" id="KW-0472">Membrane</keyword>
<feature type="transmembrane region" description="Helical" evidence="1">
    <location>
        <begin position="15"/>
        <end position="37"/>
    </location>
</feature>
<accession>A0A6L5G535</accession>
<dbReference type="EMBL" id="WIAO01000003">
    <property type="protein sequence ID" value="MQM24754.1"/>
    <property type="molecule type" value="Genomic_DNA"/>
</dbReference>
<gene>
    <name evidence="2" type="ORF">GFD30_04030</name>
</gene>
<reference evidence="2 3" key="1">
    <citation type="submission" date="2019-10" db="EMBL/GenBank/DDBJ databases">
        <title>Glycomyces albidus sp. nov., a novel actinomycete isolated from rhizosphere soil of wheat (Triticum aestivum L.).</title>
        <authorList>
            <person name="Qian L."/>
        </authorList>
    </citation>
    <scope>NUCLEOTIDE SEQUENCE [LARGE SCALE GENOMIC DNA]</scope>
    <source>
        <strain evidence="2 3">NEAU-7082</strain>
    </source>
</reference>
<protein>
    <submittedName>
        <fullName evidence="2">Uncharacterized protein</fullName>
    </submittedName>
</protein>
<dbReference type="AlphaFoldDB" id="A0A6L5G535"/>
<evidence type="ECO:0000313" key="3">
    <source>
        <dbReference type="Proteomes" id="UP000477750"/>
    </source>
</evidence>
<keyword evidence="1" id="KW-1133">Transmembrane helix</keyword>
<comment type="caution">
    <text evidence="2">The sequence shown here is derived from an EMBL/GenBank/DDBJ whole genome shotgun (WGS) entry which is preliminary data.</text>
</comment>
<evidence type="ECO:0000256" key="1">
    <source>
        <dbReference type="SAM" id="Phobius"/>
    </source>
</evidence>
<keyword evidence="1" id="KW-0812">Transmembrane</keyword>
<proteinExistence type="predicted"/>
<keyword evidence="3" id="KW-1185">Reference proteome</keyword>
<organism evidence="2 3">
    <name type="scientific">Glycomyces albidus</name>
    <dbReference type="NCBI Taxonomy" id="2656774"/>
    <lineage>
        <taxon>Bacteria</taxon>
        <taxon>Bacillati</taxon>
        <taxon>Actinomycetota</taxon>
        <taxon>Actinomycetes</taxon>
        <taxon>Glycomycetales</taxon>
        <taxon>Glycomycetaceae</taxon>
        <taxon>Glycomyces</taxon>
    </lineage>
</organism>